<proteinExistence type="predicted"/>
<dbReference type="Proteomes" id="UP000044098">
    <property type="component" value="Unassembled WGS sequence"/>
</dbReference>
<comment type="caution">
    <text evidence="1">The sequence shown here is derived from an EMBL/GenBank/DDBJ whole genome shotgun (WGS) entry which is preliminary data.</text>
</comment>
<gene>
    <name evidence="1" type="ORF">ERS370000_05422</name>
</gene>
<accession>A0AAD2KLU0</accession>
<dbReference type="RefSeq" id="WP_054458024.1">
    <property type="nucleotide sequence ID" value="NZ_CYTK01000012.1"/>
</dbReference>
<protein>
    <submittedName>
        <fullName evidence="1">Uncharacterized protein</fullName>
    </submittedName>
</protein>
<evidence type="ECO:0000313" key="1">
    <source>
        <dbReference type="EMBL" id="CUJ70939.1"/>
    </source>
</evidence>
<reference evidence="1 2" key="1">
    <citation type="submission" date="2015-09" db="EMBL/GenBank/DDBJ databases">
        <authorList>
            <consortium name="Pathogen Informatics"/>
        </authorList>
    </citation>
    <scope>NUCLEOTIDE SEQUENCE [LARGE SCALE GENOMIC DNA]</scope>
    <source>
        <strain evidence="1 2">2789STDY5608625</strain>
    </source>
</reference>
<sequence length="318" mass="34881">MLRENILQAAGKEEVQRGGRRAIDVSYAPYFHATAKLIRDVAAAALATGRHKSARARLVMKVKALTLHAADWQRGRISQARYKARFAGDTATTVPELQEGVEWAVSLLDGRTLLPSHVTVDDRIGGLLRLERCIRGAAVLEAAQSEAGSVEPMVWTKFERVDRWLFEVSFRRSPDDWLPAAQGQDLLQTAAEATVSAICGRAWATWSFSQFLRTALLVPILRPHGPDIVEGTPMAAWGQVSGESLEAEIARHRRAGGRIRLKEFHALLHEHVARGGFTNVEVVLIPGIRPIVLHTRAMSGAELDDALRSVAESVGINS</sequence>
<organism evidence="1 2">
    <name type="scientific">Achromobacter aegrifaciens</name>
    <dbReference type="NCBI Taxonomy" id="1287736"/>
    <lineage>
        <taxon>Bacteria</taxon>
        <taxon>Pseudomonadati</taxon>
        <taxon>Pseudomonadota</taxon>
        <taxon>Betaproteobacteria</taxon>
        <taxon>Burkholderiales</taxon>
        <taxon>Alcaligenaceae</taxon>
        <taxon>Achromobacter</taxon>
    </lineage>
</organism>
<evidence type="ECO:0000313" key="2">
    <source>
        <dbReference type="Proteomes" id="UP000044098"/>
    </source>
</evidence>
<dbReference type="AlphaFoldDB" id="A0AAD2KLU0"/>
<name>A0AAD2KLU0_ACHAE</name>
<dbReference type="EMBL" id="CYTK01000012">
    <property type="protein sequence ID" value="CUJ70939.1"/>
    <property type="molecule type" value="Genomic_DNA"/>
</dbReference>